<proteinExistence type="inferred from homology"/>
<comment type="subcellular location">
    <subcellularLocation>
        <location evidence="1">Nucleus</location>
    </subcellularLocation>
</comment>
<evidence type="ECO:0000256" key="3">
    <source>
        <dbReference type="ARBA" id="ARBA00022574"/>
    </source>
</evidence>
<dbReference type="PANTHER" id="PTHR22839">
    <property type="entry name" value="THO COMPLEX SUBUNIT 3 THO3"/>
    <property type="match status" value="1"/>
</dbReference>
<dbReference type="InterPro" id="IPR036236">
    <property type="entry name" value="Znf_C2H2_sf"/>
</dbReference>
<dbReference type="InterPro" id="IPR040132">
    <property type="entry name" value="Tex1/THOC3"/>
</dbReference>
<dbReference type="GO" id="GO:0008270">
    <property type="term" value="F:zinc ion binding"/>
    <property type="evidence" value="ECO:0007669"/>
    <property type="project" value="UniProtKB-KW"/>
</dbReference>
<dbReference type="FunFam" id="2.130.10.10:FF:001007">
    <property type="entry name" value="THO complex subunit 3"/>
    <property type="match status" value="1"/>
</dbReference>
<feature type="domain" description="C2H2-type" evidence="15">
    <location>
        <begin position="475"/>
        <end position="502"/>
    </location>
</feature>
<keyword evidence="9" id="KW-0238">DNA-binding</keyword>
<reference evidence="16" key="1">
    <citation type="submission" date="2022-08" db="UniProtKB">
        <authorList>
            <consortium name="EnsemblMetazoa"/>
        </authorList>
    </citation>
    <scope>IDENTIFICATION</scope>
    <source>
        <strain evidence="16">05x7-T-G4-1.051#20</strain>
    </source>
</reference>
<dbReference type="SUPFAM" id="SSF50978">
    <property type="entry name" value="WD40 repeat-like"/>
    <property type="match status" value="1"/>
</dbReference>
<dbReference type="AlphaFoldDB" id="A0A8W8IHR0"/>
<dbReference type="FunFam" id="3.30.160.60:FF:000446">
    <property type="entry name" value="Zinc finger protein"/>
    <property type="match status" value="1"/>
</dbReference>
<evidence type="ECO:0000256" key="1">
    <source>
        <dbReference type="ARBA" id="ARBA00004123"/>
    </source>
</evidence>
<evidence type="ECO:0000256" key="10">
    <source>
        <dbReference type="ARBA" id="ARBA00023163"/>
    </source>
</evidence>
<keyword evidence="5" id="KW-0677">Repeat</keyword>
<evidence type="ECO:0000313" key="17">
    <source>
        <dbReference type="Proteomes" id="UP000005408"/>
    </source>
</evidence>
<keyword evidence="8" id="KW-0805">Transcription regulation</keyword>
<dbReference type="SUPFAM" id="SSF57667">
    <property type="entry name" value="beta-beta-alpha zinc fingers"/>
    <property type="match status" value="2"/>
</dbReference>
<dbReference type="GO" id="GO:0000445">
    <property type="term" value="C:THO complex part of transcription export complex"/>
    <property type="evidence" value="ECO:0007669"/>
    <property type="project" value="TreeGrafter"/>
</dbReference>
<dbReference type="Gene3D" id="2.130.10.10">
    <property type="entry name" value="YVTN repeat-like/Quinoprotein amine dehydrogenase"/>
    <property type="match status" value="2"/>
</dbReference>
<dbReference type="InterPro" id="IPR001680">
    <property type="entry name" value="WD40_rpt"/>
</dbReference>
<evidence type="ECO:0000256" key="11">
    <source>
        <dbReference type="ARBA" id="ARBA00023242"/>
    </source>
</evidence>
<dbReference type="Pfam" id="PF00096">
    <property type="entry name" value="zf-C2H2"/>
    <property type="match status" value="3"/>
</dbReference>
<dbReference type="InterPro" id="IPR013087">
    <property type="entry name" value="Znf_C2H2_type"/>
</dbReference>
<dbReference type="CDD" id="cd00200">
    <property type="entry name" value="WD40"/>
    <property type="match status" value="1"/>
</dbReference>
<evidence type="ECO:0000259" key="15">
    <source>
        <dbReference type="PROSITE" id="PS50157"/>
    </source>
</evidence>
<keyword evidence="11" id="KW-0539">Nucleus</keyword>
<evidence type="ECO:0000256" key="8">
    <source>
        <dbReference type="ARBA" id="ARBA00023015"/>
    </source>
</evidence>
<evidence type="ECO:0000256" key="5">
    <source>
        <dbReference type="ARBA" id="ARBA00022737"/>
    </source>
</evidence>
<feature type="repeat" description="WD" evidence="14">
    <location>
        <begin position="192"/>
        <end position="233"/>
    </location>
</feature>
<comment type="similarity">
    <text evidence="12">Belongs to the THOC3 family.</text>
</comment>
<comment type="similarity">
    <text evidence="2">Belongs to the krueppel C2H2-type zinc-finger protein family.</text>
</comment>
<dbReference type="InterPro" id="IPR015943">
    <property type="entry name" value="WD40/YVTN_repeat-like_dom_sf"/>
</dbReference>
<dbReference type="PROSITE" id="PS00028">
    <property type="entry name" value="ZINC_FINGER_C2H2_1"/>
    <property type="match status" value="4"/>
</dbReference>
<dbReference type="Gene3D" id="3.30.160.60">
    <property type="entry name" value="Classic Zinc Finger"/>
    <property type="match status" value="4"/>
</dbReference>
<dbReference type="Pfam" id="PF25174">
    <property type="entry name" value="Beta-prop_THOC3"/>
    <property type="match status" value="1"/>
</dbReference>
<evidence type="ECO:0000256" key="7">
    <source>
        <dbReference type="ARBA" id="ARBA00022833"/>
    </source>
</evidence>
<evidence type="ECO:0000256" key="9">
    <source>
        <dbReference type="ARBA" id="ARBA00023125"/>
    </source>
</evidence>
<evidence type="ECO:0000256" key="6">
    <source>
        <dbReference type="ARBA" id="ARBA00022771"/>
    </source>
</evidence>
<feature type="domain" description="C2H2-type" evidence="15">
    <location>
        <begin position="531"/>
        <end position="556"/>
    </location>
</feature>
<evidence type="ECO:0000256" key="14">
    <source>
        <dbReference type="PROSITE-ProRule" id="PRU00221"/>
    </source>
</evidence>
<keyword evidence="7" id="KW-0862">Zinc</keyword>
<dbReference type="PROSITE" id="PS50157">
    <property type="entry name" value="ZINC_FINGER_C2H2_2"/>
    <property type="match status" value="4"/>
</dbReference>
<dbReference type="GO" id="GO:0006406">
    <property type="term" value="P:mRNA export from nucleus"/>
    <property type="evidence" value="ECO:0007669"/>
    <property type="project" value="InterPro"/>
</dbReference>
<evidence type="ECO:0000256" key="12">
    <source>
        <dbReference type="ARBA" id="ARBA00046343"/>
    </source>
</evidence>
<keyword evidence="10" id="KW-0804">Transcription</keyword>
<dbReference type="EnsemblMetazoa" id="G14367.2">
    <property type="protein sequence ID" value="G14367.2:cds"/>
    <property type="gene ID" value="G14367"/>
</dbReference>
<dbReference type="PROSITE" id="PS00678">
    <property type="entry name" value="WD_REPEATS_1"/>
    <property type="match status" value="1"/>
</dbReference>
<dbReference type="InterPro" id="IPR019775">
    <property type="entry name" value="WD40_repeat_CS"/>
</dbReference>
<dbReference type="PANTHER" id="PTHR22839:SF0">
    <property type="entry name" value="THO COMPLEX SUBUNIT 3"/>
    <property type="match status" value="1"/>
</dbReference>
<dbReference type="GO" id="GO:0003677">
    <property type="term" value="F:DNA binding"/>
    <property type="evidence" value="ECO:0007669"/>
    <property type="project" value="UniProtKB-KW"/>
</dbReference>
<dbReference type="PROSITE" id="PS50294">
    <property type="entry name" value="WD_REPEATS_REGION"/>
    <property type="match status" value="2"/>
</dbReference>
<name>A0A8W8IHR0_MAGGI</name>
<feature type="domain" description="C2H2-type" evidence="15">
    <location>
        <begin position="503"/>
        <end position="530"/>
    </location>
</feature>
<dbReference type="Proteomes" id="UP000005408">
    <property type="component" value="Unassembled WGS sequence"/>
</dbReference>
<feature type="repeat" description="WD" evidence="14">
    <location>
        <begin position="21"/>
        <end position="62"/>
    </location>
</feature>
<evidence type="ECO:0000256" key="2">
    <source>
        <dbReference type="ARBA" id="ARBA00006991"/>
    </source>
</evidence>
<evidence type="ECO:0000256" key="13">
    <source>
        <dbReference type="PROSITE-ProRule" id="PRU00042"/>
    </source>
</evidence>
<sequence>MATYIENMRKHFQQNKRIREHTAHDSKVHSVAWSCDGRRLASGSFDKTVSVFQLDNDRDRMVKDCTFRGHSDSVDQLCWHPKNPDQLVTASGDKTIRIWDARTNRSVATVNTKGENINICWSPDGSTIAVGNKDNLITYIDCRSHRSKAEEQFKFEVNEISWNNDGDLFFLMSGQGSINILSYPDLKLQHTLNAHPANCICIEFDPKGKYFATGSADALVSICDVAELACIRTLSRLEWPVRTLSFSHDGKMLASASEDLIIDIAEVDSVSLVEAVYLEYACLLANLGLRTPAKFYYQKPAIKGGNSKRNSFSLPKNCTMSVNDGEKQPFRQPVPSFNNFQVPCITVDNLDSDFIDEEFDSGYHSFSDNASINSSGSIYPNSSAMDQLQQKFLEDSSLKNECSNFDDLCVYESIMDSCSKPCDVLEARNVSSAVIVSSAVKFKHSKHQCPVCGKTYRGNTNLNYHMATHTGIRPHKCSICGKAFTQKSTLRTHFRIHTGEKPKKCRTCTRAFADYSTCMKHERTHSGEKPYACPECGKCFAQSGNMLRHRQTHRKN</sequence>
<dbReference type="FunFam" id="3.30.160.60:FF:000029">
    <property type="entry name" value="GLI family zinc finger 4"/>
    <property type="match status" value="1"/>
</dbReference>
<keyword evidence="17" id="KW-1185">Reference proteome</keyword>
<accession>A0A8W8IHR0</accession>
<evidence type="ECO:0000313" key="16">
    <source>
        <dbReference type="EnsemblMetazoa" id="G14367.2:cds"/>
    </source>
</evidence>
<protein>
    <recommendedName>
        <fullName evidence="15">C2H2-type domain-containing protein</fullName>
    </recommendedName>
</protein>
<organism evidence="16 17">
    <name type="scientific">Magallana gigas</name>
    <name type="common">Pacific oyster</name>
    <name type="synonym">Crassostrea gigas</name>
    <dbReference type="NCBI Taxonomy" id="29159"/>
    <lineage>
        <taxon>Eukaryota</taxon>
        <taxon>Metazoa</taxon>
        <taxon>Spiralia</taxon>
        <taxon>Lophotrochozoa</taxon>
        <taxon>Mollusca</taxon>
        <taxon>Bivalvia</taxon>
        <taxon>Autobranchia</taxon>
        <taxon>Pteriomorphia</taxon>
        <taxon>Ostreida</taxon>
        <taxon>Ostreoidea</taxon>
        <taxon>Ostreidae</taxon>
        <taxon>Magallana</taxon>
    </lineage>
</organism>
<keyword evidence="4" id="KW-0479">Metal-binding</keyword>
<feature type="repeat" description="WD" evidence="14">
    <location>
        <begin position="67"/>
        <end position="109"/>
    </location>
</feature>
<dbReference type="SMART" id="SM00355">
    <property type="entry name" value="ZnF_C2H2"/>
    <property type="match status" value="4"/>
</dbReference>
<dbReference type="SMART" id="SM00320">
    <property type="entry name" value="WD40"/>
    <property type="match status" value="5"/>
</dbReference>
<dbReference type="FunFam" id="3.30.160.60:FF:000189">
    <property type="entry name" value="zinc finger protein 133 isoform X1"/>
    <property type="match status" value="1"/>
</dbReference>
<keyword evidence="6 13" id="KW-0863">Zinc-finger</keyword>
<dbReference type="PROSITE" id="PS50082">
    <property type="entry name" value="WD_REPEATS_2"/>
    <property type="match status" value="3"/>
</dbReference>
<feature type="domain" description="C2H2-type" evidence="15">
    <location>
        <begin position="447"/>
        <end position="474"/>
    </location>
</feature>
<dbReference type="InterPro" id="IPR036322">
    <property type="entry name" value="WD40_repeat_dom_sf"/>
</dbReference>
<keyword evidence="3 14" id="KW-0853">WD repeat</keyword>
<evidence type="ECO:0000256" key="4">
    <source>
        <dbReference type="ARBA" id="ARBA00022723"/>
    </source>
</evidence>